<dbReference type="InterPro" id="IPR054831">
    <property type="entry name" value="UPF0122_fam_protein"/>
</dbReference>
<evidence type="ECO:0000256" key="1">
    <source>
        <dbReference type="ARBA" id="ARBA00008720"/>
    </source>
</evidence>
<dbReference type="PANTHER" id="PTHR40083:SF1">
    <property type="entry name" value="UPF0122 PROTEIN YLXM"/>
    <property type="match status" value="1"/>
</dbReference>
<evidence type="ECO:0000256" key="4">
    <source>
        <dbReference type="SAM" id="Coils"/>
    </source>
</evidence>
<gene>
    <name evidence="5" type="ORF">BLM47_03185</name>
</gene>
<dbReference type="Pfam" id="PF04297">
    <property type="entry name" value="UPF0122"/>
    <property type="match status" value="1"/>
</dbReference>
<evidence type="ECO:0000256" key="3">
    <source>
        <dbReference type="HAMAP-Rule" id="MF_00245"/>
    </source>
</evidence>
<protein>
    <recommendedName>
        <fullName evidence="3">UPF0122 protein BLM47_03185</fullName>
    </recommendedName>
</protein>
<proteinExistence type="inferred from homology"/>
<comment type="caution">
    <text evidence="5">The sequence shown here is derived from an EMBL/GenBank/DDBJ whole genome shotgun (WGS) entry which is preliminary data.</text>
</comment>
<dbReference type="EMBL" id="MOXJ01000004">
    <property type="protein sequence ID" value="PDO11278.1"/>
    <property type="molecule type" value="Genomic_DNA"/>
</dbReference>
<sequence length="114" mass="13268">MAGEPLEKTLRVNLLFDFYEPLLTEKQRAILTYYYHDDDSLGEISELLGVSRQAVYEHLKRAEKTLEEYERKLGLVRRHEARRKAIAALREALRAHPAAAEAVEPYLSELERLD</sequence>
<dbReference type="InterPro" id="IPR036388">
    <property type="entry name" value="WH-like_DNA-bd_sf"/>
</dbReference>
<name>A0A2A6E1T4_9BACL</name>
<accession>A0A2A6E1T4</accession>
<evidence type="ECO:0000313" key="5">
    <source>
        <dbReference type="EMBL" id="PDO11278.1"/>
    </source>
</evidence>
<dbReference type="HAMAP" id="MF_00245">
    <property type="entry name" value="UPF0122"/>
    <property type="match status" value="1"/>
</dbReference>
<comment type="function">
    <text evidence="2 3">Might take part in the signal recognition particle (SRP) pathway. This is inferred from the conservation of its genetic proximity to ftsY/ffh. May be a regulatory protein.</text>
</comment>
<dbReference type="Proteomes" id="UP000243688">
    <property type="component" value="Unassembled WGS sequence"/>
</dbReference>
<dbReference type="AlphaFoldDB" id="A0A2A6E1T4"/>
<feature type="coiled-coil region" evidence="4">
    <location>
        <begin position="52"/>
        <end position="79"/>
    </location>
</feature>
<organism evidence="5 6">
    <name type="scientific">Candidatus Reconcilbacillus cellulovorans</name>
    <dbReference type="NCBI Taxonomy" id="1906605"/>
    <lineage>
        <taxon>Bacteria</taxon>
        <taxon>Bacillati</taxon>
        <taxon>Bacillota</taxon>
        <taxon>Bacilli</taxon>
        <taxon>Bacillales</taxon>
        <taxon>Paenibacillaceae</taxon>
        <taxon>Candidatus Reconcilbacillus</taxon>
    </lineage>
</organism>
<dbReference type="PANTHER" id="PTHR40083">
    <property type="entry name" value="UPF0122 PROTEIN CBO2450/CLC_2298"/>
    <property type="match status" value="1"/>
</dbReference>
<comment type="similarity">
    <text evidence="1 3">Belongs to the UPF0122 family.</text>
</comment>
<evidence type="ECO:0000256" key="2">
    <source>
        <dbReference type="ARBA" id="ARBA00024764"/>
    </source>
</evidence>
<keyword evidence="4" id="KW-0175">Coiled coil</keyword>
<reference evidence="5 6" key="1">
    <citation type="submission" date="2016-12" db="EMBL/GenBank/DDBJ databases">
        <title>Candidatus Reconcilibacillus cellulovorans genome.</title>
        <authorList>
            <person name="Kolinko S."/>
            <person name="Wu Y.-W."/>
            <person name="Tachea F."/>
            <person name="Denzel E."/>
            <person name="Hiras J."/>
            <person name="Baecker N."/>
            <person name="Chan L.J."/>
            <person name="Eichorst S.A."/>
            <person name="Frey D."/>
            <person name="Adams P.D."/>
            <person name="Pray T."/>
            <person name="Tanjore D."/>
            <person name="Petzold C.J."/>
            <person name="Gladden J.M."/>
            <person name="Simmons B.A."/>
            <person name="Singer S.W."/>
        </authorList>
    </citation>
    <scope>NUCLEOTIDE SEQUENCE [LARGE SCALE GENOMIC DNA]</scope>
    <source>
        <strain evidence="5">JTherm</strain>
    </source>
</reference>
<dbReference type="Gene3D" id="1.10.10.10">
    <property type="entry name" value="Winged helix-like DNA-binding domain superfamily/Winged helix DNA-binding domain"/>
    <property type="match status" value="1"/>
</dbReference>
<dbReference type="InterPro" id="IPR007394">
    <property type="entry name" value="UPF0122"/>
</dbReference>
<evidence type="ECO:0000313" key="6">
    <source>
        <dbReference type="Proteomes" id="UP000243688"/>
    </source>
</evidence>
<dbReference type="NCBIfam" id="NF045758">
    <property type="entry name" value="YlxM"/>
    <property type="match status" value="1"/>
</dbReference>
<dbReference type="InterPro" id="IPR013324">
    <property type="entry name" value="RNA_pol_sigma_r3/r4-like"/>
</dbReference>
<dbReference type="NCBIfam" id="NF001070">
    <property type="entry name" value="PRK00118.1-6"/>
    <property type="match status" value="1"/>
</dbReference>
<dbReference type="SUPFAM" id="SSF88659">
    <property type="entry name" value="Sigma3 and sigma4 domains of RNA polymerase sigma factors"/>
    <property type="match status" value="1"/>
</dbReference>